<dbReference type="SUPFAM" id="SSF48498">
    <property type="entry name" value="Tetracyclin repressor-like, C-terminal domain"/>
    <property type="match status" value="1"/>
</dbReference>
<dbReference type="Pfam" id="PF21597">
    <property type="entry name" value="TetR_C_43"/>
    <property type="match status" value="1"/>
</dbReference>
<evidence type="ECO:0000256" key="1">
    <source>
        <dbReference type="ARBA" id="ARBA00023015"/>
    </source>
</evidence>
<dbReference type="InterPro" id="IPR049445">
    <property type="entry name" value="TetR_SbtR-like_C"/>
</dbReference>
<evidence type="ECO:0000256" key="3">
    <source>
        <dbReference type="ARBA" id="ARBA00023163"/>
    </source>
</evidence>
<evidence type="ECO:0000256" key="2">
    <source>
        <dbReference type="ARBA" id="ARBA00023125"/>
    </source>
</evidence>
<dbReference type="InterPro" id="IPR009057">
    <property type="entry name" value="Homeodomain-like_sf"/>
</dbReference>
<proteinExistence type="predicted"/>
<comment type="caution">
    <text evidence="6">The sequence shown here is derived from an EMBL/GenBank/DDBJ whole genome shotgun (WGS) entry which is preliminary data.</text>
</comment>
<dbReference type="PANTHER" id="PTHR30055">
    <property type="entry name" value="HTH-TYPE TRANSCRIPTIONAL REGULATOR RUTR"/>
    <property type="match status" value="1"/>
</dbReference>
<dbReference type="PRINTS" id="PR00455">
    <property type="entry name" value="HTHTETR"/>
</dbReference>
<gene>
    <name evidence="6" type="ORF">ACFO60_29650</name>
</gene>
<sequence>MRADAERNRKLVLKAAMEAFAGEGLSVPVAEIARRAGVGTGTVSRHFPTKESLYEAIVLERVIQIVERATHLAATRDPGAAFFGFFAYMVGQAVADRGLAEALSGDGFDIQTAASGTEHDLDEVERDLLTRAQQAGAVRPDVTIADVKALIVGCLARERHALDPQARERMIAIASAGLRATAPHPTCSDSADAH</sequence>
<keyword evidence="7" id="KW-1185">Reference proteome</keyword>
<dbReference type="Pfam" id="PF00440">
    <property type="entry name" value="TetR_N"/>
    <property type="match status" value="1"/>
</dbReference>
<reference evidence="7" key="1">
    <citation type="journal article" date="2019" name="Int. J. Syst. Evol. Microbiol.">
        <title>The Global Catalogue of Microorganisms (GCM) 10K type strain sequencing project: providing services to taxonomists for standard genome sequencing and annotation.</title>
        <authorList>
            <consortium name="The Broad Institute Genomics Platform"/>
            <consortium name="The Broad Institute Genome Sequencing Center for Infectious Disease"/>
            <person name="Wu L."/>
            <person name="Ma J."/>
        </authorList>
    </citation>
    <scope>NUCLEOTIDE SEQUENCE [LARGE SCALE GENOMIC DNA]</scope>
    <source>
        <strain evidence="7">CGMCC 4.7132</strain>
    </source>
</reference>
<keyword evidence="1" id="KW-0805">Transcription regulation</keyword>
<accession>A0ABV9CPE3</accession>
<dbReference type="InterPro" id="IPR036271">
    <property type="entry name" value="Tet_transcr_reg_TetR-rel_C_sf"/>
</dbReference>
<evidence type="ECO:0000259" key="5">
    <source>
        <dbReference type="PROSITE" id="PS50977"/>
    </source>
</evidence>
<dbReference type="PROSITE" id="PS50977">
    <property type="entry name" value="HTH_TETR_2"/>
    <property type="match status" value="1"/>
</dbReference>
<feature type="domain" description="HTH tetR-type" evidence="5">
    <location>
        <begin position="6"/>
        <end position="65"/>
    </location>
</feature>
<evidence type="ECO:0000256" key="4">
    <source>
        <dbReference type="PROSITE-ProRule" id="PRU00335"/>
    </source>
</evidence>
<evidence type="ECO:0000313" key="6">
    <source>
        <dbReference type="EMBL" id="MFC4534944.1"/>
    </source>
</evidence>
<dbReference type="InterPro" id="IPR050109">
    <property type="entry name" value="HTH-type_TetR-like_transc_reg"/>
</dbReference>
<feature type="DNA-binding region" description="H-T-H motif" evidence="4">
    <location>
        <begin position="28"/>
        <end position="47"/>
    </location>
</feature>
<keyword evidence="3" id="KW-0804">Transcription</keyword>
<dbReference type="RefSeq" id="WP_380846572.1">
    <property type="nucleotide sequence ID" value="NZ_JBHSFP010000026.1"/>
</dbReference>
<dbReference type="Gene3D" id="1.10.357.10">
    <property type="entry name" value="Tetracycline Repressor, domain 2"/>
    <property type="match status" value="1"/>
</dbReference>
<dbReference type="Proteomes" id="UP001596004">
    <property type="component" value="Unassembled WGS sequence"/>
</dbReference>
<dbReference type="PANTHER" id="PTHR30055:SF234">
    <property type="entry name" value="HTH-TYPE TRANSCRIPTIONAL REGULATOR BETI"/>
    <property type="match status" value="1"/>
</dbReference>
<organism evidence="6 7">
    <name type="scientific">Sphaerisporangium dianthi</name>
    <dbReference type="NCBI Taxonomy" id="1436120"/>
    <lineage>
        <taxon>Bacteria</taxon>
        <taxon>Bacillati</taxon>
        <taxon>Actinomycetota</taxon>
        <taxon>Actinomycetes</taxon>
        <taxon>Streptosporangiales</taxon>
        <taxon>Streptosporangiaceae</taxon>
        <taxon>Sphaerisporangium</taxon>
    </lineage>
</organism>
<evidence type="ECO:0000313" key="7">
    <source>
        <dbReference type="Proteomes" id="UP001596004"/>
    </source>
</evidence>
<protein>
    <submittedName>
        <fullName evidence="6">TetR/AcrR family transcriptional regulator</fullName>
    </submittedName>
</protein>
<name>A0ABV9CPE3_9ACTN</name>
<dbReference type="InterPro" id="IPR001647">
    <property type="entry name" value="HTH_TetR"/>
</dbReference>
<dbReference type="SUPFAM" id="SSF46689">
    <property type="entry name" value="Homeodomain-like"/>
    <property type="match status" value="1"/>
</dbReference>
<keyword evidence="2 4" id="KW-0238">DNA-binding</keyword>
<dbReference type="EMBL" id="JBHSFP010000026">
    <property type="protein sequence ID" value="MFC4534944.1"/>
    <property type="molecule type" value="Genomic_DNA"/>
</dbReference>